<dbReference type="GO" id="GO:0003824">
    <property type="term" value="F:catalytic activity"/>
    <property type="evidence" value="ECO:0007669"/>
    <property type="project" value="InterPro"/>
</dbReference>
<dbReference type="Proteomes" id="UP000251995">
    <property type="component" value="Chromosome"/>
</dbReference>
<comment type="caution">
    <text evidence="1">Lacks conserved residue(s) required for the propagation of feature annotation.</text>
</comment>
<protein>
    <recommendedName>
        <fullName evidence="2">HIT domain-containing protein</fullName>
    </recommendedName>
</protein>
<proteinExistence type="predicted"/>
<gene>
    <name evidence="3" type="ORF">JS278_01183</name>
</gene>
<evidence type="ECO:0000259" key="2">
    <source>
        <dbReference type="PROSITE" id="PS51084"/>
    </source>
</evidence>
<evidence type="ECO:0000313" key="3">
    <source>
        <dbReference type="EMBL" id="AXE38361.1"/>
    </source>
</evidence>
<organism evidence="3 4">
    <name type="scientific">Acidipropionibacterium virtanenii</name>
    <dbReference type="NCBI Taxonomy" id="2057246"/>
    <lineage>
        <taxon>Bacteria</taxon>
        <taxon>Bacillati</taxon>
        <taxon>Actinomycetota</taxon>
        <taxon>Actinomycetes</taxon>
        <taxon>Propionibacteriales</taxon>
        <taxon>Propionibacteriaceae</taxon>
        <taxon>Acidipropionibacterium</taxon>
    </lineage>
</organism>
<dbReference type="AlphaFoldDB" id="A0A344USW3"/>
<feature type="domain" description="HIT" evidence="2">
    <location>
        <begin position="8"/>
        <end position="115"/>
    </location>
</feature>
<keyword evidence="4" id="KW-1185">Reference proteome</keyword>
<dbReference type="Gene3D" id="3.30.428.10">
    <property type="entry name" value="HIT-like"/>
    <property type="match status" value="1"/>
</dbReference>
<dbReference type="PROSITE" id="PS51084">
    <property type="entry name" value="HIT_2"/>
    <property type="match status" value="1"/>
</dbReference>
<dbReference type="OrthoDB" id="9784774at2"/>
<sequence>MTDFRDDRVVSALRGENPTVLARLATSFAVMGDVQFLPGYCIALVDRPGIEVLTDLPRKDRLTYLSDVDLLAEAVTNVCRSRDSAFRRVNIEILGNTYAALHIHIWPRYDWEPAARLAMPVWLYSRDHWSASKWRLSPDHDGWRRDLAREIARLGS</sequence>
<accession>A0A344USW3</accession>
<dbReference type="RefSeq" id="WP_114044382.1">
    <property type="nucleotide sequence ID" value="NZ_CP025198.1"/>
</dbReference>
<dbReference type="InterPro" id="IPR011146">
    <property type="entry name" value="HIT-like"/>
</dbReference>
<dbReference type="InterPro" id="IPR036265">
    <property type="entry name" value="HIT-like_sf"/>
</dbReference>
<dbReference type="EMBL" id="CP025198">
    <property type="protein sequence ID" value="AXE38361.1"/>
    <property type="molecule type" value="Genomic_DNA"/>
</dbReference>
<dbReference type="SUPFAM" id="SSF54197">
    <property type="entry name" value="HIT-like"/>
    <property type="match status" value="1"/>
</dbReference>
<evidence type="ECO:0000256" key="1">
    <source>
        <dbReference type="PROSITE-ProRule" id="PRU00464"/>
    </source>
</evidence>
<reference evidence="3 4" key="1">
    <citation type="submission" date="2017-12" db="EMBL/GenBank/DDBJ databases">
        <title>The whole genome sequence of the Acidipropionibacterium virtanenii sp. nov. type strain JS278.</title>
        <authorList>
            <person name="Laine P."/>
            <person name="Deptula P."/>
            <person name="Varmanen P."/>
            <person name="Auvinen P."/>
        </authorList>
    </citation>
    <scope>NUCLEOTIDE SEQUENCE [LARGE SCALE GENOMIC DNA]</scope>
    <source>
        <strain evidence="3 4">JS278</strain>
    </source>
</reference>
<evidence type="ECO:0000313" key="4">
    <source>
        <dbReference type="Proteomes" id="UP000251995"/>
    </source>
</evidence>
<dbReference type="KEGG" id="acij:JS278_01183"/>
<name>A0A344USW3_9ACTN</name>